<dbReference type="AlphaFoldDB" id="A0A1Y2JM23"/>
<dbReference type="Proteomes" id="UP000193335">
    <property type="component" value="Unassembled WGS sequence"/>
</dbReference>
<comment type="caution">
    <text evidence="1">The sequence shown here is derived from an EMBL/GenBank/DDBJ whole genome shotgun (WGS) entry which is preliminary data.</text>
</comment>
<proteinExistence type="predicted"/>
<gene>
    <name evidence="1" type="ORF">BSZ19_21870</name>
</gene>
<accession>A0A1Y2JM23</accession>
<reference evidence="1 2" key="1">
    <citation type="submission" date="2017-03" db="EMBL/GenBank/DDBJ databases">
        <title>Whole genome sequences of fourteen strains of Bradyrhizobium canariense and one strain of Bradyrhizobium japonicum isolated from Lupinus (Papilionoideae: Genisteae) species in Algeria.</title>
        <authorList>
            <person name="Crovadore J."/>
            <person name="Chekireb D."/>
            <person name="Brachmann A."/>
            <person name="Chablais R."/>
            <person name="Cochard B."/>
            <person name="Lefort F."/>
        </authorList>
    </citation>
    <scope>NUCLEOTIDE SEQUENCE [LARGE SCALE GENOMIC DNA]</scope>
    <source>
        <strain evidence="1 2">UBMA197</strain>
    </source>
</reference>
<name>A0A1Y2JM23_BRAJP</name>
<protein>
    <submittedName>
        <fullName evidence="1">Uncharacterized protein</fullName>
    </submittedName>
</protein>
<dbReference type="EMBL" id="NAFL01000255">
    <property type="protein sequence ID" value="OSJ31535.1"/>
    <property type="molecule type" value="Genomic_DNA"/>
</dbReference>
<dbReference type="RefSeq" id="WP_085401639.1">
    <property type="nucleotide sequence ID" value="NZ_NAFL01000255.1"/>
</dbReference>
<organism evidence="1 2">
    <name type="scientific">Bradyrhizobium japonicum</name>
    <dbReference type="NCBI Taxonomy" id="375"/>
    <lineage>
        <taxon>Bacteria</taxon>
        <taxon>Pseudomonadati</taxon>
        <taxon>Pseudomonadota</taxon>
        <taxon>Alphaproteobacteria</taxon>
        <taxon>Hyphomicrobiales</taxon>
        <taxon>Nitrobacteraceae</taxon>
        <taxon>Bradyrhizobium</taxon>
    </lineage>
</organism>
<evidence type="ECO:0000313" key="1">
    <source>
        <dbReference type="EMBL" id="OSJ31535.1"/>
    </source>
</evidence>
<sequence>MTVATSASTEPEKQSSTLLAELERLSGQDVALARLLHHRDQHIGKLAEGFIAINWCGEMPEVIEPEEQHIIDLLCEYDAALAHEAQ</sequence>
<evidence type="ECO:0000313" key="2">
    <source>
        <dbReference type="Proteomes" id="UP000193335"/>
    </source>
</evidence>